<evidence type="ECO:0000256" key="6">
    <source>
        <dbReference type="ARBA" id="ARBA00023002"/>
    </source>
</evidence>
<keyword evidence="7" id="KW-0503">Monooxygenase</keyword>
<evidence type="ECO:0008006" key="10">
    <source>
        <dbReference type="Google" id="ProtNLM"/>
    </source>
</evidence>
<dbReference type="OrthoDB" id="66881at2759"/>
<evidence type="ECO:0000256" key="3">
    <source>
        <dbReference type="ARBA" id="ARBA00022630"/>
    </source>
</evidence>
<keyword evidence="3" id="KW-0285">Flavoprotein</keyword>
<dbReference type="EMBL" id="JAGMUV010000006">
    <property type="protein sequence ID" value="KAH7153644.1"/>
    <property type="molecule type" value="Genomic_DNA"/>
</dbReference>
<comment type="similarity">
    <text evidence="2">Belongs to the FAD-binding monooxygenase family.</text>
</comment>
<keyword evidence="9" id="KW-1185">Reference proteome</keyword>
<dbReference type="Gene3D" id="3.50.50.60">
    <property type="entry name" value="FAD/NAD(P)-binding domain"/>
    <property type="match status" value="3"/>
</dbReference>
<dbReference type="PANTHER" id="PTHR43098:SF3">
    <property type="entry name" value="L-ORNITHINE N(5)-MONOOXYGENASE-RELATED"/>
    <property type="match status" value="1"/>
</dbReference>
<dbReference type="Pfam" id="PF13450">
    <property type="entry name" value="NAD_binding_8"/>
    <property type="match status" value="1"/>
</dbReference>
<evidence type="ECO:0000256" key="4">
    <source>
        <dbReference type="ARBA" id="ARBA00022827"/>
    </source>
</evidence>
<organism evidence="8 9">
    <name type="scientific">Dactylonectria macrodidyma</name>
    <dbReference type="NCBI Taxonomy" id="307937"/>
    <lineage>
        <taxon>Eukaryota</taxon>
        <taxon>Fungi</taxon>
        <taxon>Dikarya</taxon>
        <taxon>Ascomycota</taxon>
        <taxon>Pezizomycotina</taxon>
        <taxon>Sordariomycetes</taxon>
        <taxon>Hypocreomycetidae</taxon>
        <taxon>Hypocreales</taxon>
        <taxon>Nectriaceae</taxon>
        <taxon>Dactylonectria</taxon>
    </lineage>
</organism>
<comment type="caution">
    <text evidence="8">The sequence shown here is derived from an EMBL/GenBank/DDBJ whole genome shotgun (WGS) entry which is preliminary data.</text>
</comment>
<evidence type="ECO:0000313" key="8">
    <source>
        <dbReference type="EMBL" id="KAH7153644.1"/>
    </source>
</evidence>
<evidence type="ECO:0000256" key="7">
    <source>
        <dbReference type="ARBA" id="ARBA00023033"/>
    </source>
</evidence>
<sequence>MQISPRAAPLRKPRFGQLITYNHKEKPDFDAIIVGAGFFGCHLLYLLRASGFKCLVLDEGADLGCVWHWNCYSGAQVDSRVLIYEYSNRLLWKDWIWTQKYPGRAELCAYFAHVESKLHLKQDIIFNTRVASARWVEGKSSTDGNTWTTRLFLPKWPQGGIDYRGKRVAVIGNGSSGLQVIQELGSEVKTLTVFQRSPTCNLPMGQEDLSVEDQSHAKSTYPAKFVHRQRTIGGYPDVISDPAINREAYDFWRSEAELLAPKEPPFFYGTKRATLEQNLCEVYNQENVEIINTKANAISEIRLDGILTADGTFRDIDIIVFATGFDAMTGPLLAIDVEGVSMTLRGKCAGVIQTHLGLMASGSPNMTILCGPHGPTSFCNGPTCAELYGEWVLDTPLNMRQHGLSRIDAADGAEKIWKQAIDYIANAMLIPETDSEYKGTNIPGKLKKCINYLGGFPDNSKRINREIQDCCPLYRCRHFALH</sequence>
<evidence type="ECO:0000313" key="9">
    <source>
        <dbReference type="Proteomes" id="UP000738349"/>
    </source>
</evidence>
<dbReference type="InterPro" id="IPR050775">
    <property type="entry name" value="FAD-binding_Monooxygenases"/>
</dbReference>
<dbReference type="AlphaFoldDB" id="A0A9P9JCD1"/>
<proteinExistence type="inferred from homology"/>
<evidence type="ECO:0000256" key="5">
    <source>
        <dbReference type="ARBA" id="ARBA00022857"/>
    </source>
</evidence>
<keyword evidence="5" id="KW-0521">NADP</keyword>
<name>A0A9P9JCD1_9HYPO</name>
<protein>
    <recommendedName>
        <fullName evidence="10">FAD/NAD(P)-binding domain-containing protein</fullName>
    </recommendedName>
</protein>
<evidence type="ECO:0000256" key="2">
    <source>
        <dbReference type="ARBA" id="ARBA00010139"/>
    </source>
</evidence>
<comment type="cofactor">
    <cofactor evidence="1">
        <name>FAD</name>
        <dbReference type="ChEBI" id="CHEBI:57692"/>
    </cofactor>
</comment>
<accession>A0A9P9JCD1</accession>
<keyword evidence="6" id="KW-0560">Oxidoreductase</keyword>
<gene>
    <name evidence="8" type="ORF">EDB81DRAFT_841799</name>
</gene>
<dbReference type="InterPro" id="IPR036188">
    <property type="entry name" value="FAD/NAD-bd_sf"/>
</dbReference>
<dbReference type="SUPFAM" id="SSF51905">
    <property type="entry name" value="FAD/NAD(P)-binding domain"/>
    <property type="match status" value="1"/>
</dbReference>
<dbReference type="GO" id="GO:0004497">
    <property type="term" value="F:monooxygenase activity"/>
    <property type="evidence" value="ECO:0007669"/>
    <property type="project" value="UniProtKB-KW"/>
</dbReference>
<dbReference type="Proteomes" id="UP000738349">
    <property type="component" value="Unassembled WGS sequence"/>
</dbReference>
<reference evidence="8" key="1">
    <citation type="journal article" date="2021" name="Nat. Commun.">
        <title>Genetic determinants of endophytism in the Arabidopsis root mycobiome.</title>
        <authorList>
            <person name="Mesny F."/>
            <person name="Miyauchi S."/>
            <person name="Thiergart T."/>
            <person name="Pickel B."/>
            <person name="Atanasova L."/>
            <person name="Karlsson M."/>
            <person name="Huettel B."/>
            <person name="Barry K.W."/>
            <person name="Haridas S."/>
            <person name="Chen C."/>
            <person name="Bauer D."/>
            <person name="Andreopoulos W."/>
            <person name="Pangilinan J."/>
            <person name="LaButti K."/>
            <person name="Riley R."/>
            <person name="Lipzen A."/>
            <person name="Clum A."/>
            <person name="Drula E."/>
            <person name="Henrissat B."/>
            <person name="Kohler A."/>
            <person name="Grigoriev I.V."/>
            <person name="Martin F.M."/>
            <person name="Hacquard S."/>
        </authorList>
    </citation>
    <scope>NUCLEOTIDE SEQUENCE</scope>
    <source>
        <strain evidence="8">MPI-CAGE-AT-0147</strain>
    </source>
</reference>
<evidence type="ECO:0000256" key="1">
    <source>
        <dbReference type="ARBA" id="ARBA00001974"/>
    </source>
</evidence>
<keyword evidence="4" id="KW-0274">FAD</keyword>
<dbReference type="PANTHER" id="PTHR43098">
    <property type="entry name" value="L-ORNITHINE N(5)-MONOOXYGENASE-RELATED"/>
    <property type="match status" value="1"/>
</dbReference>